<keyword evidence="1" id="KW-1133">Transmembrane helix</keyword>
<name>A0A9N9L4I6_9HELO</name>
<evidence type="ECO:0000256" key="2">
    <source>
        <dbReference type="SAM" id="SignalP"/>
    </source>
</evidence>
<feature type="transmembrane region" description="Helical" evidence="1">
    <location>
        <begin position="191"/>
        <end position="208"/>
    </location>
</feature>
<keyword evidence="1" id="KW-0472">Membrane</keyword>
<dbReference type="EMBL" id="CAJVRL010000074">
    <property type="protein sequence ID" value="CAG8956877.1"/>
    <property type="molecule type" value="Genomic_DNA"/>
</dbReference>
<feature type="chain" id="PRO_5040383076" description="DUF7707 domain-containing protein" evidence="2">
    <location>
        <begin position="25"/>
        <end position="209"/>
    </location>
</feature>
<dbReference type="PANTHER" id="PTHR38118">
    <property type="entry name" value="ANCHORED CELL WALL PROTEIN 11-RELATED"/>
    <property type="match status" value="1"/>
</dbReference>
<dbReference type="InterPro" id="IPR056124">
    <property type="entry name" value="DUF7707"/>
</dbReference>
<sequence length="209" mass="21368">MPSYKSNLAVLATAIFCFSGDVQAQYNIDPKTVPLATRQSWCTSQRSACPLLCMQLTGTSSTTRRNDCDPPTLVFNCICGNGLAPNASEFSQTIPYFECTEFGSACVRNCDGDATCQYNCRADNPCGAQNPIKVNTSTITTMSATATGGPGQATNAAGAFTGLGGAPAETAAAGGAAGSSGAESALNMGRSYGLAVIFAGVFAGFTLIM</sequence>
<comment type="caution">
    <text evidence="4">The sequence shown here is derived from an EMBL/GenBank/DDBJ whole genome shotgun (WGS) entry which is preliminary data.</text>
</comment>
<dbReference type="OrthoDB" id="2439692at2759"/>
<protein>
    <recommendedName>
        <fullName evidence="3">DUF7707 domain-containing protein</fullName>
    </recommendedName>
</protein>
<feature type="domain" description="DUF7707" evidence="3">
    <location>
        <begin position="26"/>
        <end position="131"/>
    </location>
</feature>
<accession>A0A9N9L4I6</accession>
<dbReference type="Proteomes" id="UP000696280">
    <property type="component" value="Unassembled WGS sequence"/>
</dbReference>
<evidence type="ECO:0000313" key="5">
    <source>
        <dbReference type="Proteomes" id="UP000696280"/>
    </source>
</evidence>
<evidence type="ECO:0000313" key="4">
    <source>
        <dbReference type="EMBL" id="CAG8956877.1"/>
    </source>
</evidence>
<feature type="signal peptide" evidence="2">
    <location>
        <begin position="1"/>
        <end position="24"/>
    </location>
</feature>
<evidence type="ECO:0000259" key="3">
    <source>
        <dbReference type="Pfam" id="PF24808"/>
    </source>
</evidence>
<evidence type="ECO:0000256" key="1">
    <source>
        <dbReference type="SAM" id="Phobius"/>
    </source>
</evidence>
<dbReference type="PANTHER" id="PTHR38118:SF2">
    <property type="entry name" value="CDP-ALCOHOL PHOSPHATIDYLTRANSFERASE PROTEIN"/>
    <property type="match status" value="1"/>
</dbReference>
<reference evidence="4" key="1">
    <citation type="submission" date="2021-07" db="EMBL/GenBank/DDBJ databases">
        <authorList>
            <person name="Durling M."/>
        </authorList>
    </citation>
    <scope>NUCLEOTIDE SEQUENCE</scope>
</reference>
<dbReference type="AlphaFoldDB" id="A0A9N9L4I6"/>
<gene>
    <name evidence="4" type="ORF">HYFRA_00012332</name>
</gene>
<organism evidence="4 5">
    <name type="scientific">Hymenoscyphus fraxineus</name>
    <dbReference type="NCBI Taxonomy" id="746836"/>
    <lineage>
        <taxon>Eukaryota</taxon>
        <taxon>Fungi</taxon>
        <taxon>Dikarya</taxon>
        <taxon>Ascomycota</taxon>
        <taxon>Pezizomycotina</taxon>
        <taxon>Leotiomycetes</taxon>
        <taxon>Helotiales</taxon>
        <taxon>Helotiaceae</taxon>
        <taxon>Hymenoscyphus</taxon>
    </lineage>
</organism>
<keyword evidence="1" id="KW-0812">Transmembrane</keyword>
<proteinExistence type="predicted"/>
<keyword evidence="5" id="KW-1185">Reference proteome</keyword>
<dbReference type="Pfam" id="PF24808">
    <property type="entry name" value="DUF7707"/>
    <property type="match status" value="1"/>
</dbReference>
<keyword evidence="2" id="KW-0732">Signal</keyword>